<evidence type="ECO:0000256" key="1">
    <source>
        <dbReference type="SAM" id="Phobius"/>
    </source>
</evidence>
<evidence type="ECO:0000313" key="3">
    <source>
        <dbReference type="Proteomes" id="UP000294853"/>
    </source>
</evidence>
<dbReference type="EMBL" id="CP038436">
    <property type="protein sequence ID" value="QBX54686.1"/>
    <property type="molecule type" value="Genomic_DNA"/>
</dbReference>
<feature type="transmembrane region" description="Helical" evidence="1">
    <location>
        <begin position="97"/>
        <end position="119"/>
    </location>
</feature>
<keyword evidence="1" id="KW-1133">Transmembrane helix</keyword>
<keyword evidence="1" id="KW-0812">Transmembrane</keyword>
<organism evidence="2 3">
    <name type="scientific">Nocardioides seonyuensis</name>
    <dbReference type="NCBI Taxonomy" id="2518371"/>
    <lineage>
        <taxon>Bacteria</taxon>
        <taxon>Bacillati</taxon>
        <taxon>Actinomycetota</taxon>
        <taxon>Actinomycetes</taxon>
        <taxon>Propionibacteriales</taxon>
        <taxon>Nocardioidaceae</taxon>
        <taxon>Nocardioides</taxon>
    </lineage>
</organism>
<reference evidence="2 3" key="1">
    <citation type="submission" date="2019-03" db="EMBL/GenBank/DDBJ databases">
        <title>Three New Species of Nocardioides, Nocardioides euryhalodurans sp. nov., Nocardioides seonyuensis sp. nov. and Nocardioides eburneoflavus sp. nov. Iolated from Soil.</title>
        <authorList>
            <person name="Roh S.G."/>
            <person name="Lee C."/>
            <person name="Kim M.-K."/>
            <person name="Kim S.B."/>
        </authorList>
    </citation>
    <scope>NUCLEOTIDE SEQUENCE [LARGE SCALE GENOMIC DNA]</scope>
    <source>
        <strain evidence="2 3">MMS17-SY207-3</strain>
    </source>
</reference>
<dbReference type="OrthoDB" id="3789878at2"/>
<feature type="transmembrane region" description="Helical" evidence="1">
    <location>
        <begin position="20"/>
        <end position="44"/>
    </location>
</feature>
<proteinExistence type="predicted"/>
<dbReference type="AlphaFoldDB" id="A0A4P7IC94"/>
<dbReference type="Proteomes" id="UP000294853">
    <property type="component" value="Chromosome"/>
</dbReference>
<protein>
    <submittedName>
        <fullName evidence="2">Uncharacterized protein</fullName>
    </submittedName>
</protein>
<evidence type="ECO:0000313" key="2">
    <source>
        <dbReference type="EMBL" id="QBX54686.1"/>
    </source>
</evidence>
<accession>A0A4P7IC94</accession>
<keyword evidence="3" id="KW-1185">Reference proteome</keyword>
<gene>
    <name evidence="2" type="ORF">EXE58_03870</name>
</gene>
<feature type="transmembrane region" description="Helical" evidence="1">
    <location>
        <begin position="56"/>
        <end position="76"/>
    </location>
</feature>
<name>A0A4P7IC94_9ACTN</name>
<dbReference type="KEGG" id="nsn:EXE58_03870"/>
<keyword evidence="1" id="KW-0472">Membrane</keyword>
<sequence>MATTHHPAQLDGAPLTRRAWLSLLGFVPSFALAFLIGEGLISLLGYPVGGAEQAPWWAALIATTPALIVFVLPAVAAVHFGRRAMRHGDDRARIPMLLAVIVAAGFVLLNAVSALAIWLT</sequence>
<dbReference type="RefSeq" id="WP_135266658.1">
    <property type="nucleotide sequence ID" value="NZ_CP038436.1"/>
</dbReference>